<dbReference type="EMBL" id="KY114065">
    <property type="protein sequence ID" value="AQU64539.1"/>
    <property type="molecule type" value="Genomic_DNA"/>
</dbReference>
<gene>
    <name evidence="2" type="primary">orf234</name>
</gene>
<protein>
    <submittedName>
        <fullName evidence="2">Uncharacterized protein</fullName>
    </submittedName>
</protein>
<dbReference type="RefSeq" id="YP_009364180.1">
    <property type="nucleotide sequence ID" value="NC_034655.1"/>
</dbReference>
<reference evidence="2" key="1">
    <citation type="journal article" date="2017" name="PeerJ">
        <title>lastomes of the green algae Hydrodictyon reticulatum and Pediastrum duplex (Sphaeropleales, Chlorophyceae).</title>
        <authorList>
            <person name="McManus H.A."/>
            <person name="Sanchez D."/>
            <person name="Karol K.G."/>
        </authorList>
    </citation>
    <scope>NUCLEOTIDE SEQUENCE</scope>
</reference>
<name>A0A1W5RMV9_HYDRE</name>
<feature type="compositionally biased region" description="Basic residues" evidence="1">
    <location>
        <begin position="209"/>
        <end position="234"/>
    </location>
</feature>
<dbReference type="EMBL" id="KY114065">
    <property type="protein sequence ID" value="AQU64538.1"/>
    <property type="molecule type" value="Genomic_DNA"/>
</dbReference>
<keyword evidence="2" id="KW-0934">Plastid</keyword>
<accession>A0A1W5RMV9</accession>
<feature type="compositionally biased region" description="Basic and acidic residues" evidence="1">
    <location>
        <begin position="153"/>
        <end position="173"/>
    </location>
</feature>
<dbReference type="GeneID" id="32880305"/>
<proteinExistence type="predicted"/>
<dbReference type="GeneID" id="32880390"/>
<geneLocation type="chloroplast" evidence="2"/>
<dbReference type="AlphaFoldDB" id="A0A1W5RMV9"/>
<feature type="compositionally biased region" description="Basic and acidic residues" evidence="1">
    <location>
        <begin position="181"/>
        <end position="206"/>
    </location>
</feature>
<evidence type="ECO:0000256" key="1">
    <source>
        <dbReference type="SAM" id="MobiDB-lite"/>
    </source>
</evidence>
<organism evidence="2">
    <name type="scientific">Hydrodictyon reticulatum</name>
    <name type="common">Water net</name>
    <name type="synonym">Conferva reticulatum</name>
    <dbReference type="NCBI Taxonomy" id="3107"/>
    <lineage>
        <taxon>Eukaryota</taxon>
        <taxon>Viridiplantae</taxon>
        <taxon>Chlorophyta</taxon>
        <taxon>core chlorophytes</taxon>
        <taxon>Chlorophyceae</taxon>
        <taxon>CS clade</taxon>
        <taxon>Sphaeropleales</taxon>
        <taxon>Hydrodictyaceae</taxon>
        <taxon>Hydrodictyon</taxon>
    </lineage>
</organism>
<evidence type="ECO:0000313" key="2">
    <source>
        <dbReference type="EMBL" id="AQU64539.1"/>
    </source>
</evidence>
<feature type="region of interest" description="Disordered" evidence="1">
    <location>
        <begin position="146"/>
        <end position="234"/>
    </location>
</feature>
<keyword evidence="2" id="KW-0150">Chloroplast</keyword>
<sequence>MRRSEPLCILRYAASSLRLRRSRCLRFSASLLRLRRSRCRCEGRAKEAKRRGAMRRTLRFFRTSRSFSDATKRFARFLALPNRFFASASASALPNRFSAFRLCRTASPLFGFAEPLLLSLRLRRSRCLRFASAKPPLLRFAEDRRHRHRLRRSRSEAEGRKEEQRKKRFGKAEKRAKKRRRSEEEERSESKEKAKKEKRRSEKEQNQRLQKKERKKKRKKKKSKAKKKKILTKK</sequence>
<dbReference type="RefSeq" id="YP_009364239.1">
    <property type="nucleotide sequence ID" value="NC_034655.1"/>
</dbReference>